<dbReference type="EMBL" id="GBXM01069714">
    <property type="protein sequence ID" value="JAH38863.1"/>
    <property type="molecule type" value="Transcribed_RNA"/>
</dbReference>
<protein>
    <submittedName>
        <fullName evidence="1">Uncharacterized protein</fullName>
    </submittedName>
</protein>
<reference evidence="1" key="1">
    <citation type="submission" date="2014-11" db="EMBL/GenBank/DDBJ databases">
        <authorList>
            <person name="Amaro Gonzalez C."/>
        </authorList>
    </citation>
    <scope>NUCLEOTIDE SEQUENCE</scope>
</reference>
<sequence>MLQYSYNCYQQLSLGYIIIAKIACCYPLRN</sequence>
<name>A0A0E9SEE5_ANGAN</name>
<accession>A0A0E9SEE5</accession>
<reference evidence="1" key="2">
    <citation type="journal article" date="2015" name="Fish Shellfish Immunol.">
        <title>Early steps in the European eel (Anguilla anguilla)-Vibrio vulnificus interaction in the gills: Role of the RtxA13 toxin.</title>
        <authorList>
            <person name="Callol A."/>
            <person name="Pajuelo D."/>
            <person name="Ebbesson L."/>
            <person name="Teles M."/>
            <person name="MacKenzie S."/>
            <person name="Amaro C."/>
        </authorList>
    </citation>
    <scope>NUCLEOTIDE SEQUENCE</scope>
</reference>
<dbReference type="AlphaFoldDB" id="A0A0E9SEE5"/>
<evidence type="ECO:0000313" key="1">
    <source>
        <dbReference type="EMBL" id="JAH38863.1"/>
    </source>
</evidence>
<proteinExistence type="predicted"/>
<organism evidence="1">
    <name type="scientific">Anguilla anguilla</name>
    <name type="common">European freshwater eel</name>
    <name type="synonym">Muraena anguilla</name>
    <dbReference type="NCBI Taxonomy" id="7936"/>
    <lineage>
        <taxon>Eukaryota</taxon>
        <taxon>Metazoa</taxon>
        <taxon>Chordata</taxon>
        <taxon>Craniata</taxon>
        <taxon>Vertebrata</taxon>
        <taxon>Euteleostomi</taxon>
        <taxon>Actinopterygii</taxon>
        <taxon>Neopterygii</taxon>
        <taxon>Teleostei</taxon>
        <taxon>Anguilliformes</taxon>
        <taxon>Anguillidae</taxon>
        <taxon>Anguilla</taxon>
    </lineage>
</organism>